<reference evidence="1 2" key="1">
    <citation type="journal article" date="2019" name="Mol. Biol. Evol.">
        <title>Blast fungal genomes show frequent chromosomal changes, gene gains and losses, and effector gene turnover.</title>
        <authorList>
            <person name="Gomez Luciano L.B."/>
            <person name="Jason Tsai I."/>
            <person name="Chuma I."/>
            <person name="Tosa Y."/>
            <person name="Chen Y.H."/>
            <person name="Li J.Y."/>
            <person name="Li M.Y."/>
            <person name="Jade Lu M.Y."/>
            <person name="Nakayashiki H."/>
            <person name="Li W.H."/>
        </authorList>
    </citation>
    <scope>NUCLEOTIDE SEQUENCE [LARGE SCALE GENOMIC DNA]</scope>
    <source>
        <strain evidence="1">MZ5-1-6</strain>
    </source>
</reference>
<gene>
    <name evidence="1" type="ORF">PoMZ_05834</name>
</gene>
<evidence type="ECO:0000313" key="2">
    <source>
        <dbReference type="Proteomes" id="UP000294847"/>
    </source>
</evidence>
<name>A0A4P7NP86_PYROR</name>
<evidence type="ECO:0000313" key="1">
    <source>
        <dbReference type="EMBL" id="QBZ64141.1"/>
    </source>
</evidence>
<accession>A0A4P7NP86</accession>
<dbReference type="VEuPathDB" id="FungiDB:M_BR32_EuGene_00129051"/>
<organism evidence="1 2">
    <name type="scientific">Pyricularia oryzae</name>
    <name type="common">Rice blast fungus</name>
    <name type="synonym">Magnaporthe oryzae</name>
    <dbReference type="NCBI Taxonomy" id="318829"/>
    <lineage>
        <taxon>Eukaryota</taxon>
        <taxon>Fungi</taxon>
        <taxon>Dikarya</taxon>
        <taxon>Ascomycota</taxon>
        <taxon>Pezizomycotina</taxon>
        <taxon>Sordariomycetes</taxon>
        <taxon>Sordariomycetidae</taxon>
        <taxon>Magnaporthales</taxon>
        <taxon>Pyriculariaceae</taxon>
        <taxon>Pyricularia</taxon>
    </lineage>
</organism>
<proteinExistence type="predicted"/>
<dbReference type="EMBL" id="CP034209">
    <property type="protein sequence ID" value="QBZ64141.1"/>
    <property type="molecule type" value="Genomic_DNA"/>
</dbReference>
<dbReference type="Proteomes" id="UP000294847">
    <property type="component" value="Chromosome 6"/>
</dbReference>
<protein>
    <submittedName>
        <fullName evidence="1">Uncharacterized protein</fullName>
    </submittedName>
</protein>
<dbReference type="AlphaFoldDB" id="A0A4P7NP86"/>
<sequence length="371" mass="42214">MSNVRAPAAATAATAPPPDSVVVYLSEFCVSKEEERRLEDIHRRVLGWVEPADVARWSEEKLLLLKLTRVMFGLAPSQRGGNLPWFRRTFVPRVCSRDEEQIDVGNNLVRFFGLLDIYDRGRKFLPEEDQEKSQFTLNKYIEWDLIKLFATIEADKGSGAEPTADQPCYWDFGFVTCSDASERVKLGKLYLRLFKEIRTVQTKLRKGKLTAPQPKTFINLAKATQEGKIIEFFASASPSLAADFEAAFPAATHPIHAFLSVRQGGFRPTVWRLKQALEWPILTSPTLISEEIAVAVDDWFPERIEDRSIWGPMLEIYEALLHDPLELHRQRKAGTLVEYAETFGPVSNEVRQELLSLAPLEQPARIIKRKS</sequence>